<dbReference type="OrthoDB" id="9812986at2"/>
<organism evidence="3 4">
    <name type="scientific">Falsiruegeria mediterranea M17</name>
    <dbReference type="NCBI Taxonomy" id="1200281"/>
    <lineage>
        <taxon>Bacteria</taxon>
        <taxon>Pseudomonadati</taxon>
        <taxon>Pseudomonadota</taxon>
        <taxon>Alphaproteobacteria</taxon>
        <taxon>Rhodobacterales</taxon>
        <taxon>Roseobacteraceae</taxon>
        <taxon>Falsiruegeria</taxon>
    </lineage>
</organism>
<dbReference type="FunFam" id="3.40.50.720:FF:000084">
    <property type="entry name" value="Short-chain dehydrogenase reductase"/>
    <property type="match status" value="1"/>
</dbReference>
<dbReference type="EMBL" id="ONZG01000006">
    <property type="protein sequence ID" value="SPJ29215.1"/>
    <property type="molecule type" value="Genomic_DNA"/>
</dbReference>
<accession>A0A2R8C9X9</accession>
<evidence type="ECO:0000256" key="2">
    <source>
        <dbReference type="ARBA" id="ARBA00023002"/>
    </source>
</evidence>
<gene>
    <name evidence="3" type="primary">bacC_4</name>
    <name evidence="3" type="ORF">TRM7615_02728</name>
</gene>
<keyword evidence="2 3" id="KW-0560">Oxidoreductase</keyword>
<evidence type="ECO:0000313" key="4">
    <source>
        <dbReference type="Proteomes" id="UP000244898"/>
    </source>
</evidence>
<protein>
    <submittedName>
        <fullName evidence="3">Dihydroanticapsin 7-dehydrogenase</fullName>
        <ecNumber evidence="3">1.1.1.385</ecNumber>
    </submittedName>
</protein>
<evidence type="ECO:0000256" key="1">
    <source>
        <dbReference type="ARBA" id="ARBA00006484"/>
    </source>
</evidence>
<reference evidence="4" key="1">
    <citation type="submission" date="2018-03" db="EMBL/GenBank/DDBJ databases">
        <authorList>
            <person name="Rodrigo-Torres L."/>
            <person name="Arahal R. D."/>
            <person name="Lucena T."/>
        </authorList>
    </citation>
    <scope>NUCLEOTIDE SEQUENCE [LARGE SCALE GENOMIC DNA]</scope>
    <source>
        <strain evidence="4">CECT 7615</strain>
    </source>
</reference>
<dbReference type="InterPro" id="IPR002347">
    <property type="entry name" value="SDR_fam"/>
</dbReference>
<keyword evidence="4" id="KW-1185">Reference proteome</keyword>
<dbReference type="GO" id="GO:0016491">
    <property type="term" value="F:oxidoreductase activity"/>
    <property type="evidence" value="ECO:0007669"/>
    <property type="project" value="UniProtKB-KW"/>
</dbReference>
<dbReference type="RefSeq" id="WP_108788379.1">
    <property type="nucleotide sequence ID" value="NZ_ONZG01000006.1"/>
</dbReference>
<name>A0A2R8C9X9_9RHOB</name>
<dbReference type="CDD" id="cd05233">
    <property type="entry name" value="SDR_c"/>
    <property type="match status" value="1"/>
</dbReference>
<dbReference type="Proteomes" id="UP000244898">
    <property type="component" value="Unassembled WGS sequence"/>
</dbReference>
<dbReference type="EC" id="1.1.1.385" evidence="3"/>
<dbReference type="SUPFAM" id="SSF51735">
    <property type="entry name" value="NAD(P)-binding Rossmann-fold domains"/>
    <property type="match status" value="1"/>
</dbReference>
<evidence type="ECO:0000313" key="3">
    <source>
        <dbReference type="EMBL" id="SPJ29215.1"/>
    </source>
</evidence>
<dbReference type="PANTHER" id="PTHR24321:SF8">
    <property type="entry name" value="ESTRADIOL 17-BETA-DEHYDROGENASE 8-RELATED"/>
    <property type="match status" value="1"/>
</dbReference>
<dbReference type="Gene3D" id="3.40.50.720">
    <property type="entry name" value="NAD(P)-binding Rossmann-like Domain"/>
    <property type="match status" value="1"/>
</dbReference>
<comment type="similarity">
    <text evidence="1">Belongs to the short-chain dehydrogenases/reductases (SDR) family.</text>
</comment>
<dbReference type="Pfam" id="PF13561">
    <property type="entry name" value="adh_short_C2"/>
    <property type="match status" value="1"/>
</dbReference>
<dbReference type="PRINTS" id="PR00081">
    <property type="entry name" value="GDHRDH"/>
</dbReference>
<dbReference type="PRINTS" id="PR00080">
    <property type="entry name" value="SDRFAMILY"/>
</dbReference>
<dbReference type="AlphaFoldDB" id="A0A2R8C9X9"/>
<dbReference type="InterPro" id="IPR036291">
    <property type="entry name" value="NAD(P)-bd_dom_sf"/>
</dbReference>
<proteinExistence type="inferred from homology"/>
<dbReference type="PANTHER" id="PTHR24321">
    <property type="entry name" value="DEHYDROGENASES, SHORT CHAIN"/>
    <property type="match status" value="1"/>
</dbReference>
<sequence>MPNLKDKVAIVTGAAAARGIGFNAAKVLAGYGATIVLADLTQDDLVEGDTPELEKRAQELRAIGVKSAWCNLDVTDEDDIADCAAFAIETFGGVDILFNNAGVTVGYGPILETEKRFWDLQFAVHVTGPVLLAKAVIPSMRQRGGGSIINNSSIWALNAHEGAAIYGATKLAITNASKVIAIEHGPDNIRCNAIAAGPIRTDMQDRRVKRESELYGITEDEARATLAEPLALKRVGEPHEYGEVVAFLASDMSSFVTGTTIQMDGGEQGGL</sequence>